<evidence type="ECO:0000313" key="3">
    <source>
        <dbReference type="Proteomes" id="UP000537592"/>
    </source>
</evidence>
<feature type="region of interest" description="Disordered" evidence="1">
    <location>
        <begin position="1"/>
        <end position="21"/>
    </location>
</feature>
<accession>A0A7W5Z178</accession>
<protein>
    <submittedName>
        <fullName evidence="2">Uncharacterized protein</fullName>
    </submittedName>
</protein>
<dbReference type="AlphaFoldDB" id="A0A7W5Z178"/>
<keyword evidence="3" id="KW-1185">Reference proteome</keyword>
<name>A0A7W5Z178_9HYPH</name>
<dbReference type="EMBL" id="JACICC010000001">
    <property type="protein sequence ID" value="MBB3808108.1"/>
    <property type="molecule type" value="Genomic_DNA"/>
</dbReference>
<evidence type="ECO:0000256" key="1">
    <source>
        <dbReference type="SAM" id="MobiDB-lite"/>
    </source>
</evidence>
<feature type="compositionally biased region" description="Basic and acidic residues" evidence="1">
    <location>
        <begin position="1"/>
        <end position="12"/>
    </location>
</feature>
<proteinExistence type="predicted"/>
<gene>
    <name evidence="2" type="ORF">FHS81_000162</name>
</gene>
<dbReference type="Proteomes" id="UP000537592">
    <property type="component" value="Unassembled WGS sequence"/>
</dbReference>
<evidence type="ECO:0000313" key="2">
    <source>
        <dbReference type="EMBL" id="MBB3808108.1"/>
    </source>
</evidence>
<sequence length="79" mass="8326">MPAPFDVRDPRPNAEYSPCLRPDPSQVANALVLDSAEDCLQQTRLVSTADAADSELGSFLDAAFVDLVNDAETAGGDTT</sequence>
<organism evidence="2 3">
    <name type="scientific">Pseudochelatococcus contaminans</name>
    <dbReference type="NCBI Taxonomy" id="1538103"/>
    <lineage>
        <taxon>Bacteria</taxon>
        <taxon>Pseudomonadati</taxon>
        <taxon>Pseudomonadota</taxon>
        <taxon>Alphaproteobacteria</taxon>
        <taxon>Hyphomicrobiales</taxon>
        <taxon>Chelatococcaceae</taxon>
        <taxon>Pseudochelatococcus</taxon>
    </lineage>
</organism>
<reference evidence="2 3" key="1">
    <citation type="submission" date="2020-08" db="EMBL/GenBank/DDBJ databases">
        <title>Genomic Encyclopedia of Type Strains, Phase IV (KMG-IV): sequencing the most valuable type-strain genomes for metagenomic binning, comparative biology and taxonomic classification.</title>
        <authorList>
            <person name="Goeker M."/>
        </authorList>
    </citation>
    <scope>NUCLEOTIDE SEQUENCE [LARGE SCALE GENOMIC DNA]</scope>
    <source>
        <strain evidence="2 3">DSM 28760</strain>
    </source>
</reference>
<comment type="caution">
    <text evidence="2">The sequence shown here is derived from an EMBL/GenBank/DDBJ whole genome shotgun (WGS) entry which is preliminary data.</text>
</comment>